<keyword evidence="1" id="KW-0732">Signal</keyword>
<comment type="caution">
    <text evidence="2">The sequence shown here is derived from an EMBL/GenBank/DDBJ whole genome shotgun (WGS) entry which is preliminary data.</text>
</comment>
<gene>
    <name evidence="2" type="ORF">HJG63_012516</name>
</gene>
<evidence type="ECO:0000313" key="2">
    <source>
        <dbReference type="EMBL" id="KAF6435789.1"/>
    </source>
</evidence>
<organism evidence="2 3">
    <name type="scientific">Rousettus aegyptiacus</name>
    <name type="common">Egyptian fruit bat</name>
    <name type="synonym">Pteropus aegyptiacus</name>
    <dbReference type="NCBI Taxonomy" id="9407"/>
    <lineage>
        <taxon>Eukaryota</taxon>
        <taxon>Metazoa</taxon>
        <taxon>Chordata</taxon>
        <taxon>Craniata</taxon>
        <taxon>Vertebrata</taxon>
        <taxon>Euteleostomi</taxon>
        <taxon>Mammalia</taxon>
        <taxon>Eutheria</taxon>
        <taxon>Laurasiatheria</taxon>
        <taxon>Chiroptera</taxon>
        <taxon>Yinpterochiroptera</taxon>
        <taxon>Pteropodoidea</taxon>
        <taxon>Pteropodidae</taxon>
        <taxon>Rousettinae</taxon>
        <taxon>Rousettus</taxon>
    </lineage>
</organism>
<evidence type="ECO:0000313" key="3">
    <source>
        <dbReference type="Proteomes" id="UP000593571"/>
    </source>
</evidence>
<accession>A0A7J8EKW0</accession>
<feature type="chain" id="PRO_5029696518" evidence="1">
    <location>
        <begin position="19"/>
        <end position="122"/>
    </location>
</feature>
<feature type="signal peptide" evidence="1">
    <location>
        <begin position="1"/>
        <end position="18"/>
    </location>
</feature>
<name>A0A7J8EKW0_ROUAE</name>
<dbReference type="EMBL" id="JACASE010000009">
    <property type="protein sequence ID" value="KAF6435789.1"/>
    <property type="molecule type" value="Genomic_DNA"/>
</dbReference>
<dbReference type="Proteomes" id="UP000593571">
    <property type="component" value="Unassembled WGS sequence"/>
</dbReference>
<keyword evidence="3" id="KW-1185">Reference proteome</keyword>
<protein>
    <submittedName>
        <fullName evidence="2">Uncharacterized protein</fullName>
    </submittedName>
</protein>
<dbReference type="AlphaFoldDB" id="A0A7J8EKW0"/>
<sequence>MARLCDSAFCFMITFAKTQLSLLYILPLPCSLPCSLDSVKWSMLIIQAVAAQGFKECKLSSNSSLPYVLQGAPDCVCSTDLQHLPPLFPFFLLPHSLDSPTFRCSDAQVSQTCSCVKLGVFY</sequence>
<evidence type="ECO:0000256" key="1">
    <source>
        <dbReference type="SAM" id="SignalP"/>
    </source>
</evidence>
<reference evidence="2 3" key="1">
    <citation type="journal article" date="2020" name="Nature">
        <title>Six reference-quality genomes reveal evolution of bat adaptations.</title>
        <authorList>
            <person name="Jebb D."/>
            <person name="Huang Z."/>
            <person name="Pippel M."/>
            <person name="Hughes G.M."/>
            <person name="Lavrichenko K."/>
            <person name="Devanna P."/>
            <person name="Winkler S."/>
            <person name="Jermiin L.S."/>
            <person name="Skirmuntt E.C."/>
            <person name="Katzourakis A."/>
            <person name="Burkitt-Gray L."/>
            <person name="Ray D.A."/>
            <person name="Sullivan K.A.M."/>
            <person name="Roscito J.G."/>
            <person name="Kirilenko B.M."/>
            <person name="Davalos L.M."/>
            <person name="Corthals A.P."/>
            <person name="Power M.L."/>
            <person name="Jones G."/>
            <person name="Ransome R.D."/>
            <person name="Dechmann D.K.N."/>
            <person name="Locatelli A.G."/>
            <person name="Puechmaille S.J."/>
            <person name="Fedrigo O."/>
            <person name="Jarvis E.D."/>
            <person name="Hiller M."/>
            <person name="Vernes S.C."/>
            <person name="Myers E.W."/>
            <person name="Teeling E.C."/>
        </authorList>
    </citation>
    <scope>NUCLEOTIDE SEQUENCE [LARGE SCALE GENOMIC DNA]</scope>
    <source>
        <strain evidence="2">MRouAeg1</strain>
        <tissue evidence="2">Muscle</tissue>
    </source>
</reference>
<proteinExistence type="predicted"/>